<dbReference type="STRING" id="1437875.CFRA_10245"/>
<dbReference type="RefSeq" id="WP_075664540.1">
    <property type="nucleotide sequence ID" value="NZ_CP009247.1"/>
</dbReference>
<dbReference type="KEGG" id="cfk:CFRA_10245"/>
<evidence type="ECO:0000313" key="2">
    <source>
        <dbReference type="EMBL" id="APT89550.1"/>
    </source>
</evidence>
<accession>A0A1L7CUT3</accession>
<gene>
    <name evidence="2" type="ORF">CFRA_10245</name>
</gene>
<organism evidence="2 3">
    <name type="scientific">Corynebacterium frankenforstense DSM 45800</name>
    <dbReference type="NCBI Taxonomy" id="1437875"/>
    <lineage>
        <taxon>Bacteria</taxon>
        <taxon>Bacillati</taxon>
        <taxon>Actinomycetota</taxon>
        <taxon>Actinomycetes</taxon>
        <taxon>Mycobacteriales</taxon>
        <taxon>Corynebacteriaceae</taxon>
        <taxon>Corynebacterium</taxon>
    </lineage>
</organism>
<evidence type="ECO:0000313" key="3">
    <source>
        <dbReference type="Proteomes" id="UP000185434"/>
    </source>
</evidence>
<keyword evidence="3" id="KW-1185">Reference proteome</keyword>
<dbReference type="EMBL" id="CP009247">
    <property type="protein sequence ID" value="APT89550.1"/>
    <property type="molecule type" value="Genomic_DNA"/>
</dbReference>
<feature type="region of interest" description="Disordered" evidence="1">
    <location>
        <begin position="41"/>
        <end position="109"/>
    </location>
</feature>
<reference evidence="2 3" key="1">
    <citation type="submission" date="2014-08" db="EMBL/GenBank/DDBJ databases">
        <title>Complete genome sequence of Corynebacterium frankenforstense ST18(T) (=DSM 45800(T)), isolated from raw cow milk.</title>
        <authorList>
            <person name="Ruckert C."/>
            <person name="Albersmeier A."/>
            <person name="Winkler A."/>
            <person name="Lipski A."/>
            <person name="Kalinowski J."/>
        </authorList>
    </citation>
    <scope>NUCLEOTIDE SEQUENCE [LARGE SCALE GENOMIC DNA]</scope>
    <source>
        <strain evidence="2 3">ST18</strain>
    </source>
</reference>
<protein>
    <recommendedName>
        <fullName evidence="4">Intracellular proteinase inhibitor BsuPI domain-containing protein</fullName>
    </recommendedName>
</protein>
<evidence type="ECO:0000256" key="1">
    <source>
        <dbReference type="SAM" id="MobiDB-lite"/>
    </source>
</evidence>
<sequence length="234" mass="25940">MSSKNRRRLPQEIYLRRRIAAIVALLVVVALLIWLAVSCSGGDEEKKTDPVFSSETNSWEAPAPETTSAKESEKSTDKDKEKESESASSSKEPKESETVASNGKRTCELSDLRVTAQTDRPGYSDGTQPTFYMTVANPTDADCEIDLAQNPLRFEVYDMATNARVWSDIDCNKPMQEGRTTFKAGEERHFEAVWSRTTSEPDKCSDRQAVPAASYYLHAVLGDNPSAAQPFNLS</sequence>
<proteinExistence type="predicted"/>
<name>A0A1L7CUT3_9CORY</name>
<evidence type="ECO:0008006" key="4">
    <source>
        <dbReference type="Google" id="ProtNLM"/>
    </source>
</evidence>
<dbReference type="AlphaFoldDB" id="A0A1L7CUT3"/>
<feature type="compositionally biased region" description="Basic and acidic residues" evidence="1">
    <location>
        <begin position="68"/>
        <end position="97"/>
    </location>
</feature>
<dbReference type="Proteomes" id="UP000185434">
    <property type="component" value="Chromosome"/>
</dbReference>
<dbReference type="OrthoDB" id="4772932at2"/>